<keyword evidence="4" id="KW-1185">Reference proteome</keyword>
<protein>
    <submittedName>
        <fullName evidence="3">Uncharacterized protein</fullName>
    </submittedName>
</protein>
<feature type="transmembrane region" description="Helical" evidence="2">
    <location>
        <begin position="318"/>
        <end position="344"/>
    </location>
</feature>
<reference evidence="3" key="1">
    <citation type="submission" date="2022-07" db="EMBL/GenBank/DDBJ databases">
        <title>Phylogenomic reconstructions and comparative analyses of Kickxellomycotina fungi.</title>
        <authorList>
            <person name="Reynolds N.K."/>
            <person name="Stajich J.E."/>
            <person name="Barry K."/>
            <person name="Grigoriev I.V."/>
            <person name="Crous P."/>
            <person name="Smith M.E."/>
        </authorList>
    </citation>
    <scope>NUCLEOTIDE SEQUENCE</scope>
    <source>
        <strain evidence="3">RSA 1196</strain>
    </source>
</reference>
<comment type="caution">
    <text evidence="3">The sequence shown here is derived from an EMBL/GenBank/DDBJ whole genome shotgun (WGS) entry which is preliminary data.</text>
</comment>
<feature type="transmembrane region" description="Helical" evidence="2">
    <location>
        <begin position="12"/>
        <end position="37"/>
    </location>
</feature>
<name>A0A9W8ARL5_9FUNG</name>
<feature type="transmembrane region" description="Helical" evidence="2">
    <location>
        <begin position="49"/>
        <end position="71"/>
    </location>
</feature>
<dbReference type="AlphaFoldDB" id="A0A9W8ARL5"/>
<feature type="transmembrane region" description="Helical" evidence="2">
    <location>
        <begin position="123"/>
        <end position="147"/>
    </location>
</feature>
<keyword evidence="2" id="KW-0812">Transmembrane</keyword>
<feature type="transmembrane region" description="Helical" evidence="2">
    <location>
        <begin position="173"/>
        <end position="195"/>
    </location>
</feature>
<keyword evidence="2" id="KW-1133">Transmembrane helix</keyword>
<evidence type="ECO:0000313" key="3">
    <source>
        <dbReference type="EMBL" id="KAJ1959535.1"/>
    </source>
</evidence>
<dbReference type="OrthoDB" id="5563259at2759"/>
<dbReference type="EMBL" id="JANBPY010001563">
    <property type="protein sequence ID" value="KAJ1959535.1"/>
    <property type="molecule type" value="Genomic_DNA"/>
</dbReference>
<evidence type="ECO:0000256" key="1">
    <source>
        <dbReference type="SAM" id="MobiDB-lite"/>
    </source>
</evidence>
<gene>
    <name evidence="3" type="ORF">IWQ62_004571</name>
</gene>
<sequence length="664" mass="73065">MYPSVHTAMSLLIWIFGGISVVSSLVVLVVGCTVSRWKYRRIDKVSFRLAILISLLDLWYTVFQLISSLVIPWRAVGGETGHRFRHSLDLVTELFGPTEYRQRLESLTQSPANLGNYTVSRTIIGWALDFATLAILFALVCMVFQYLREVKQVRHFLELSAERIKASRRMERIYWIGSLGLALVLSVTPLIAHGLGANPWGSPPQVGVVEPTAALWYWTSFGAWVVVYIAFASVIVTLGFHHVVAYAGPPSSHIPSFSFQHSSADSPSLCSFTDSFERYRDYGQKLGLQGSRCSLFPSDPFSHLLLEFPNRQQVNRGIVVMMLYALTPLFFQVPTVMDACFLLWAHQSPLPLKYCVAILASLQGLVHAILFMCNPILRSVWTAYRHDVYEKRRAREQALKQGLLLSDDILETPHLSPLVESSSCSSPSRTFPNASTVLSVFPTHPKSWELTNRSVCSDNFVLMGRTGGSLLCGLDEGRKRRCSLGSLFNPSRDTSGSPTLPSLSASVSASEHSTVGKSSTLGGSWPSRTPEAGIKPSPPMVQSSTTVRKSSMGNRVMEWLALRGQTLSSDSTLQTAVPIGQSVPNSTNIRGSIPTFGRSTMTSLPAGVRMSADWINSIGLTSGVQDFVSTCNLPRAQGNAAAMPYWSEWDCRSSGTAYDPTMIV</sequence>
<feature type="region of interest" description="Disordered" evidence="1">
    <location>
        <begin position="487"/>
        <end position="546"/>
    </location>
</feature>
<feature type="transmembrane region" description="Helical" evidence="2">
    <location>
        <begin position="356"/>
        <end position="377"/>
    </location>
</feature>
<keyword evidence="2" id="KW-0472">Membrane</keyword>
<proteinExistence type="predicted"/>
<organism evidence="3 4">
    <name type="scientific">Dispira parvispora</name>
    <dbReference type="NCBI Taxonomy" id="1520584"/>
    <lineage>
        <taxon>Eukaryota</taxon>
        <taxon>Fungi</taxon>
        <taxon>Fungi incertae sedis</taxon>
        <taxon>Zoopagomycota</taxon>
        <taxon>Kickxellomycotina</taxon>
        <taxon>Dimargaritomycetes</taxon>
        <taxon>Dimargaritales</taxon>
        <taxon>Dimargaritaceae</taxon>
        <taxon>Dispira</taxon>
    </lineage>
</organism>
<feature type="compositionally biased region" description="Low complexity" evidence="1">
    <location>
        <begin position="497"/>
        <end position="515"/>
    </location>
</feature>
<feature type="compositionally biased region" description="Polar residues" evidence="1">
    <location>
        <begin position="487"/>
        <end position="496"/>
    </location>
</feature>
<dbReference type="Gene3D" id="1.20.1070.10">
    <property type="entry name" value="Rhodopsin 7-helix transmembrane proteins"/>
    <property type="match status" value="1"/>
</dbReference>
<accession>A0A9W8ARL5</accession>
<feature type="transmembrane region" description="Helical" evidence="2">
    <location>
        <begin position="215"/>
        <end position="240"/>
    </location>
</feature>
<evidence type="ECO:0000313" key="4">
    <source>
        <dbReference type="Proteomes" id="UP001150925"/>
    </source>
</evidence>
<evidence type="ECO:0000256" key="2">
    <source>
        <dbReference type="SAM" id="Phobius"/>
    </source>
</evidence>
<dbReference type="Proteomes" id="UP001150925">
    <property type="component" value="Unassembled WGS sequence"/>
</dbReference>